<feature type="disulfide bond" evidence="8">
    <location>
        <begin position="219"/>
        <end position="240"/>
    </location>
</feature>
<dbReference type="EMBL" id="CAJNOJ010000319">
    <property type="protein sequence ID" value="CAF1396180.1"/>
    <property type="molecule type" value="Genomic_DNA"/>
</dbReference>
<evidence type="ECO:0000256" key="6">
    <source>
        <dbReference type="ARBA" id="ARBA00048431"/>
    </source>
</evidence>
<dbReference type="InterPro" id="IPR024548">
    <property type="entry name" value="Cu2_monoox_C"/>
</dbReference>
<dbReference type="GO" id="GO:0016020">
    <property type="term" value="C:membrane"/>
    <property type="evidence" value="ECO:0007669"/>
    <property type="project" value="InterPro"/>
</dbReference>
<dbReference type="OrthoDB" id="10018185at2759"/>
<sequence length="403" mass="46806">MKNVTTKEGDQQVYIQYKLPDEKLMIIDFKPLANMNTAHHILTLACVTPTSNESIWFDGTACRNKQMIIYDWSRNGSSLALPKDTGFVVGHNTSYKYLVMNIHYLPIITNDNSGIQILFTRKMRKYHAGMFLAGTSNITLPPRTQDIRTPFSCRYLGPAISIFALHYHTHQWGRVSSIYRVRNKTILQIGKSNPQWPQSFYPLSSLIQIEKGDFIIGQCVYDNNDDRIINIGQRHDDEMCNIYAMYSYEPAVLNNNKWERFNPLIEFCWGEYPGNITRLIPSDSVIIPDQPYTIEQIQKNNDIHMKSTIESSTRDTYTDVESWSTIRSLLTDLKHLQAITINITKLYFFLIICLIIFLSILASWIVYHVAVHSNWNYRYKGFHRLTQNEEEDKSQDVCVNCVI</sequence>
<keyword evidence="9" id="KW-1133">Transmembrane helix</keyword>
<evidence type="ECO:0000256" key="3">
    <source>
        <dbReference type="ARBA" id="ARBA00022729"/>
    </source>
</evidence>
<evidence type="ECO:0000313" key="13">
    <source>
        <dbReference type="Proteomes" id="UP000663852"/>
    </source>
</evidence>
<gene>
    <name evidence="12" type="ORF">EDS130_LOCUS35749</name>
</gene>
<feature type="binding site" evidence="7">
    <location>
        <position position="170"/>
    </location>
    <ligand>
        <name>Cu(2+)</name>
        <dbReference type="ChEBI" id="CHEBI:29036"/>
        <label>1</label>
        <note>catalytic</note>
    </ligand>
</feature>
<dbReference type="InterPro" id="IPR008977">
    <property type="entry name" value="PHM/PNGase_F_dom_sf"/>
</dbReference>
<feature type="binding site" evidence="7">
    <location>
        <position position="39"/>
    </location>
    <ligand>
        <name>Cu(2+)</name>
        <dbReference type="ChEBI" id="CHEBI:29036"/>
        <label>1</label>
        <note>catalytic</note>
    </ligand>
</feature>
<keyword evidence="5" id="KW-0325">Glycoprotein</keyword>
<dbReference type="GO" id="GO:0005507">
    <property type="term" value="F:copper ion binding"/>
    <property type="evidence" value="ECO:0007669"/>
    <property type="project" value="InterPro"/>
</dbReference>
<dbReference type="Pfam" id="PF01082">
    <property type="entry name" value="Cu2_monooxygen"/>
    <property type="match status" value="1"/>
</dbReference>
<evidence type="ECO:0000256" key="9">
    <source>
        <dbReference type="SAM" id="Phobius"/>
    </source>
</evidence>
<dbReference type="Gene3D" id="2.60.120.230">
    <property type="match status" value="1"/>
</dbReference>
<keyword evidence="9" id="KW-0472">Membrane</keyword>
<dbReference type="PANTHER" id="PTHR10680">
    <property type="entry name" value="PEPTIDYL-GLYCINE ALPHA-AMIDATING MONOOXYGENASE"/>
    <property type="match status" value="1"/>
</dbReference>
<evidence type="ECO:0000313" key="12">
    <source>
        <dbReference type="EMBL" id="CAF1396180.1"/>
    </source>
</evidence>
<evidence type="ECO:0000256" key="7">
    <source>
        <dbReference type="PIRSR" id="PIRSR600720-2"/>
    </source>
</evidence>
<dbReference type="InterPro" id="IPR014784">
    <property type="entry name" value="Cu2_ascorb_mOase-like_C"/>
</dbReference>
<dbReference type="InterPro" id="IPR036939">
    <property type="entry name" value="Cu2_ascorb_mOase_N_sf"/>
</dbReference>
<feature type="binding site" evidence="7">
    <location>
        <position position="239"/>
    </location>
    <ligand>
        <name>Cu(2+)</name>
        <dbReference type="ChEBI" id="CHEBI:29036"/>
        <label>1</label>
        <note>catalytic</note>
    </ligand>
</feature>
<dbReference type="AlphaFoldDB" id="A0A815KQJ1"/>
<evidence type="ECO:0000256" key="5">
    <source>
        <dbReference type="ARBA" id="ARBA00023180"/>
    </source>
</evidence>
<dbReference type="Pfam" id="PF03712">
    <property type="entry name" value="Cu2_monoox_C"/>
    <property type="match status" value="1"/>
</dbReference>
<feature type="binding site" evidence="7">
    <location>
        <position position="103"/>
    </location>
    <ligand>
        <name>Cu(2+)</name>
        <dbReference type="ChEBI" id="CHEBI:29036"/>
        <label>1</label>
        <note>catalytic</note>
    </ligand>
</feature>
<dbReference type="Proteomes" id="UP000663852">
    <property type="component" value="Unassembled WGS sequence"/>
</dbReference>
<organism evidence="12 13">
    <name type="scientific">Adineta ricciae</name>
    <name type="common">Rotifer</name>
    <dbReference type="NCBI Taxonomy" id="249248"/>
    <lineage>
        <taxon>Eukaryota</taxon>
        <taxon>Metazoa</taxon>
        <taxon>Spiralia</taxon>
        <taxon>Gnathifera</taxon>
        <taxon>Rotifera</taxon>
        <taxon>Eurotatoria</taxon>
        <taxon>Bdelloidea</taxon>
        <taxon>Adinetida</taxon>
        <taxon>Adinetidae</taxon>
        <taxon>Adineta</taxon>
    </lineage>
</organism>
<keyword evidence="2 7" id="KW-0479">Metal-binding</keyword>
<evidence type="ECO:0000256" key="8">
    <source>
        <dbReference type="PIRSR" id="PIRSR600720-3"/>
    </source>
</evidence>
<evidence type="ECO:0000256" key="2">
    <source>
        <dbReference type="ARBA" id="ARBA00022723"/>
    </source>
</evidence>
<keyword evidence="9" id="KW-0812">Transmembrane</keyword>
<feature type="binding site" evidence="7">
    <location>
        <position position="40"/>
    </location>
    <ligand>
        <name>Cu(2+)</name>
        <dbReference type="ChEBI" id="CHEBI:29036"/>
        <label>1</label>
        <note>catalytic</note>
    </ligand>
</feature>
<evidence type="ECO:0000259" key="10">
    <source>
        <dbReference type="Pfam" id="PF01082"/>
    </source>
</evidence>
<feature type="domain" description="Copper type II ascorbate-dependent monooxygenase C-terminal" evidence="11">
    <location>
        <begin position="126"/>
        <end position="247"/>
    </location>
</feature>
<comment type="catalytic activity">
    <reaction evidence="6">
        <text>a [peptide]-C-terminal glycine + 2 L-ascorbate + O2 = a [peptide]-C-terminal (2S)-2-hydroxyglycine + 2 monodehydro-L-ascorbate radical + H2O</text>
        <dbReference type="Rhea" id="RHEA:21452"/>
        <dbReference type="Rhea" id="RHEA-COMP:13486"/>
        <dbReference type="Rhea" id="RHEA-COMP:15321"/>
        <dbReference type="ChEBI" id="CHEBI:15377"/>
        <dbReference type="ChEBI" id="CHEBI:15379"/>
        <dbReference type="ChEBI" id="CHEBI:38290"/>
        <dbReference type="ChEBI" id="CHEBI:59513"/>
        <dbReference type="ChEBI" id="CHEBI:137000"/>
        <dbReference type="ChEBI" id="CHEBI:142768"/>
        <dbReference type="EC" id="1.14.17.3"/>
    </reaction>
</comment>
<dbReference type="GO" id="GO:0004504">
    <property type="term" value="F:peptidylglycine monooxygenase activity"/>
    <property type="evidence" value="ECO:0007669"/>
    <property type="project" value="UniProtKB-EC"/>
</dbReference>
<protein>
    <recommendedName>
        <fullName evidence="1">peptidylglycine monooxygenase</fullName>
        <ecNumber evidence="1">1.14.17.3</ecNumber>
    </recommendedName>
</protein>
<comment type="caution">
    <text evidence="12">The sequence shown here is derived from an EMBL/GenBank/DDBJ whole genome shotgun (WGS) entry which is preliminary data.</text>
</comment>
<evidence type="ECO:0000256" key="4">
    <source>
        <dbReference type="ARBA" id="ARBA00023157"/>
    </source>
</evidence>
<dbReference type="InterPro" id="IPR000323">
    <property type="entry name" value="Cu2_ascorb_mOase_N"/>
</dbReference>
<feature type="binding site" evidence="7">
    <location>
        <position position="168"/>
    </location>
    <ligand>
        <name>Cu(2+)</name>
        <dbReference type="ChEBI" id="CHEBI:29036"/>
        <label>1</label>
        <note>catalytic</note>
    </ligand>
</feature>
<proteinExistence type="predicted"/>
<feature type="domain" description="Copper type II ascorbate-dependent monooxygenase N-terminal" evidence="10">
    <location>
        <begin position="15"/>
        <end position="104"/>
    </location>
</feature>
<name>A0A815KQJ1_ADIRI</name>
<dbReference type="SUPFAM" id="SSF49742">
    <property type="entry name" value="PHM/PNGase F"/>
    <property type="match status" value="2"/>
</dbReference>
<dbReference type="EC" id="1.14.17.3" evidence="1"/>
<dbReference type="PRINTS" id="PR00790">
    <property type="entry name" value="PAMONOXGNASE"/>
</dbReference>
<accession>A0A815KQJ1</accession>
<evidence type="ECO:0000259" key="11">
    <source>
        <dbReference type="Pfam" id="PF03712"/>
    </source>
</evidence>
<dbReference type="PANTHER" id="PTHR10680:SF14">
    <property type="entry name" value="PEPTIDYL-GLYCINE ALPHA-AMIDATING MONOOXYGENASE"/>
    <property type="match status" value="1"/>
</dbReference>
<dbReference type="Gene3D" id="2.60.120.310">
    <property type="entry name" value="Copper type II, ascorbate-dependent monooxygenase, N-terminal domain"/>
    <property type="match status" value="1"/>
</dbReference>
<keyword evidence="4 8" id="KW-1015">Disulfide bond</keyword>
<keyword evidence="7" id="KW-0186">Copper</keyword>
<evidence type="ECO:0000256" key="1">
    <source>
        <dbReference type="ARBA" id="ARBA00012689"/>
    </source>
</evidence>
<reference evidence="12" key="1">
    <citation type="submission" date="2021-02" db="EMBL/GenBank/DDBJ databases">
        <authorList>
            <person name="Nowell W R."/>
        </authorList>
    </citation>
    <scope>NUCLEOTIDE SEQUENCE</scope>
</reference>
<dbReference type="InterPro" id="IPR000720">
    <property type="entry name" value="PHM/PAL"/>
</dbReference>
<feature type="disulfide bond" evidence="8">
    <location>
        <begin position="46"/>
        <end position="62"/>
    </location>
</feature>
<comment type="cofactor">
    <cofactor evidence="7">
        <name>Cu(2+)</name>
        <dbReference type="ChEBI" id="CHEBI:29036"/>
    </cofactor>
    <text evidence="7">Binds 2 Cu(2+) ions per subunit.</text>
</comment>
<feature type="transmembrane region" description="Helical" evidence="9">
    <location>
        <begin position="346"/>
        <end position="370"/>
    </location>
</feature>
<dbReference type="GO" id="GO:0006518">
    <property type="term" value="P:peptide metabolic process"/>
    <property type="evidence" value="ECO:0007669"/>
    <property type="project" value="InterPro"/>
</dbReference>
<keyword evidence="3" id="KW-0732">Signal</keyword>